<dbReference type="OrthoDB" id="5812146at2"/>
<reference evidence="2 3" key="1">
    <citation type="submission" date="2019-06" db="EMBL/GenBank/DDBJ databases">
        <title>Whole genome shotgun sequence of Vibrio inusitatus NBRC 102082.</title>
        <authorList>
            <person name="Hosoyama A."/>
            <person name="Uohara A."/>
            <person name="Ohji S."/>
            <person name="Ichikawa N."/>
        </authorList>
    </citation>
    <scope>NUCLEOTIDE SEQUENCE [LARGE SCALE GENOMIC DNA]</scope>
    <source>
        <strain evidence="2 3">NBRC 102082</strain>
    </source>
</reference>
<dbReference type="GO" id="GO:0008643">
    <property type="term" value="P:carbohydrate transport"/>
    <property type="evidence" value="ECO:0007669"/>
    <property type="project" value="InterPro"/>
</dbReference>
<accession>A0A4Y3HX26</accession>
<sequence>MKLRALVLSCCVALAGCATQDTIHQVGQSDTAATSVASLVKSPFTLDTQALVTIDQNTQVLNNNVIDSPVAAFEIPSNRGPLDISVTSNMTSDKTFFSPEIMIVTNDGEVIEKYDSSSFEYRRPRLAWGDRLVAEIRFTPPVDQKTVTMLIYTTPQELAKTTDRVDPYRAMVEGQGGYMPELKDIPTPHSETGKLVVEVAGASAGVFAKDEADKNTQNLDATVEKSTQDYYHNAIRKAVEEDNMPKALALLDEAKELNVEGAQQVYIDALETRQAN</sequence>
<gene>
    <name evidence="2" type="ORF">VIN01S_24800</name>
</gene>
<feature type="chain" id="PRO_5021356770" evidence="1">
    <location>
        <begin position="21"/>
        <end position="276"/>
    </location>
</feature>
<evidence type="ECO:0000256" key="1">
    <source>
        <dbReference type="SAM" id="SignalP"/>
    </source>
</evidence>
<proteinExistence type="predicted"/>
<dbReference type="Pfam" id="PF07148">
    <property type="entry name" value="MalM"/>
    <property type="match status" value="1"/>
</dbReference>
<dbReference type="GO" id="GO:0042597">
    <property type="term" value="C:periplasmic space"/>
    <property type="evidence" value="ECO:0007669"/>
    <property type="project" value="InterPro"/>
</dbReference>
<organism evidence="2 3">
    <name type="scientific">Vibrio inusitatus NBRC 102082</name>
    <dbReference type="NCBI Taxonomy" id="1219070"/>
    <lineage>
        <taxon>Bacteria</taxon>
        <taxon>Pseudomonadati</taxon>
        <taxon>Pseudomonadota</taxon>
        <taxon>Gammaproteobacteria</taxon>
        <taxon>Vibrionales</taxon>
        <taxon>Vibrionaceae</taxon>
        <taxon>Vibrio</taxon>
    </lineage>
</organism>
<dbReference type="Proteomes" id="UP000318717">
    <property type="component" value="Unassembled WGS sequence"/>
</dbReference>
<keyword evidence="3" id="KW-1185">Reference proteome</keyword>
<keyword evidence="1" id="KW-0732">Signal</keyword>
<dbReference type="InterPro" id="IPR010794">
    <property type="entry name" value="MalM"/>
</dbReference>
<evidence type="ECO:0000313" key="3">
    <source>
        <dbReference type="Proteomes" id="UP000318717"/>
    </source>
</evidence>
<dbReference type="EMBL" id="BJLF01000012">
    <property type="protein sequence ID" value="GEA51676.1"/>
    <property type="molecule type" value="Genomic_DNA"/>
</dbReference>
<dbReference type="AlphaFoldDB" id="A0A4Y3HX26"/>
<dbReference type="RefSeq" id="WP_141346152.1">
    <property type="nucleotide sequence ID" value="NZ_BJLF01000012.1"/>
</dbReference>
<feature type="signal peptide" evidence="1">
    <location>
        <begin position="1"/>
        <end position="20"/>
    </location>
</feature>
<dbReference type="PROSITE" id="PS51257">
    <property type="entry name" value="PROKAR_LIPOPROTEIN"/>
    <property type="match status" value="1"/>
</dbReference>
<evidence type="ECO:0000313" key="2">
    <source>
        <dbReference type="EMBL" id="GEA51676.1"/>
    </source>
</evidence>
<protein>
    <submittedName>
        <fullName evidence="2">Maltose operon protein</fullName>
    </submittedName>
</protein>
<name>A0A4Y3HX26_9VIBR</name>
<comment type="caution">
    <text evidence="2">The sequence shown here is derived from an EMBL/GenBank/DDBJ whole genome shotgun (WGS) entry which is preliminary data.</text>
</comment>